<keyword evidence="3" id="KW-0328">Glycosyltransferase</keyword>
<evidence type="ECO:0000256" key="7">
    <source>
        <dbReference type="ARBA" id="ARBA00022989"/>
    </source>
</evidence>
<proteinExistence type="inferred from homology"/>
<dbReference type="AlphaFoldDB" id="A0A8K0AIS6"/>
<organism evidence="15 16">
    <name type="scientific">Branchiostoma lanceolatum</name>
    <name type="common">Common lancelet</name>
    <name type="synonym">Amphioxus lanceolatum</name>
    <dbReference type="NCBI Taxonomy" id="7740"/>
    <lineage>
        <taxon>Eukaryota</taxon>
        <taxon>Metazoa</taxon>
        <taxon>Chordata</taxon>
        <taxon>Cephalochordata</taxon>
        <taxon>Leptocardii</taxon>
        <taxon>Amphioxiformes</taxon>
        <taxon>Branchiostomatidae</taxon>
        <taxon>Branchiostoma</taxon>
    </lineage>
</organism>
<evidence type="ECO:0000256" key="8">
    <source>
        <dbReference type="ARBA" id="ARBA00023034"/>
    </source>
</evidence>
<dbReference type="PANTHER" id="PTHR46059">
    <property type="entry name" value="BETA-GALACTOSIDE ALPHA-2,6-SIALYLTRANSFERASE"/>
    <property type="match status" value="1"/>
</dbReference>
<evidence type="ECO:0000256" key="5">
    <source>
        <dbReference type="ARBA" id="ARBA00022692"/>
    </source>
</evidence>
<evidence type="ECO:0000256" key="13">
    <source>
        <dbReference type="ARBA" id="ARBA00034329"/>
    </source>
</evidence>
<evidence type="ECO:0000256" key="4">
    <source>
        <dbReference type="ARBA" id="ARBA00022679"/>
    </source>
</evidence>
<dbReference type="Gene3D" id="3.90.1480.20">
    <property type="entry name" value="Glycosyl transferase family 29"/>
    <property type="match status" value="1"/>
</dbReference>
<comment type="subcellular location">
    <subcellularLocation>
        <location evidence="1">Golgi apparatus</location>
        <location evidence="1">Golgi stack membrane</location>
        <topology evidence="1">Single-pass type II membrane protein</topology>
    </subcellularLocation>
</comment>
<dbReference type="PANTHER" id="PTHR46059:SF1">
    <property type="entry name" value="BETA-GALACTOSIDE ALPHA-2,6-SIALYLTRANSFERASE"/>
    <property type="match status" value="1"/>
</dbReference>
<evidence type="ECO:0000313" key="15">
    <source>
        <dbReference type="EMBL" id="CAH1273713.1"/>
    </source>
</evidence>
<dbReference type="GO" id="GO:0097503">
    <property type="term" value="P:sialylation"/>
    <property type="evidence" value="ECO:0007669"/>
    <property type="project" value="TreeGrafter"/>
</dbReference>
<comment type="similarity">
    <text evidence="2">Belongs to the glycosyltransferase 29 family.</text>
</comment>
<keyword evidence="5 14" id="KW-0812">Transmembrane</keyword>
<evidence type="ECO:0000256" key="1">
    <source>
        <dbReference type="ARBA" id="ARBA00004447"/>
    </source>
</evidence>
<evidence type="ECO:0000256" key="3">
    <source>
        <dbReference type="ARBA" id="ARBA00022676"/>
    </source>
</evidence>
<keyword evidence="4" id="KW-0808">Transferase</keyword>
<feature type="transmembrane region" description="Helical" evidence="14">
    <location>
        <begin position="6"/>
        <end position="23"/>
    </location>
</feature>
<evidence type="ECO:0000256" key="10">
    <source>
        <dbReference type="ARBA" id="ARBA00023157"/>
    </source>
</evidence>
<evidence type="ECO:0000256" key="14">
    <source>
        <dbReference type="SAM" id="Phobius"/>
    </source>
</evidence>
<dbReference type="GO" id="GO:0003835">
    <property type="term" value="F:beta-galactoside alpha-2,6-sialyltransferase activity"/>
    <property type="evidence" value="ECO:0007669"/>
    <property type="project" value="UniProtKB-EC"/>
</dbReference>
<dbReference type="InterPro" id="IPR038578">
    <property type="entry name" value="GT29-like_sf"/>
</dbReference>
<protein>
    <recommendedName>
        <fullName evidence="13">beta-galactoside alpha-(2,6)-sialyltransferase</fullName>
        <ecNumber evidence="13">2.4.3.1</ecNumber>
    </recommendedName>
</protein>
<keyword evidence="8" id="KW-0333">Golgi apparatus</keyword>
<keyword evidence="16" id="KW-1185">Reference proteome</keyword>
<dbReference type="Proteomes" id="UP000838412">
    <property type="component" value="Chromosome 9"/>
</dbReference>
<name>A0A8K0AIS6_BRALA</name>
<dbReference type="PROSITE" id="PS51257">
    <property type="entry name" value="PROKAR_LIPOPROTEIN"/>
    <property type="match status" value="1"/>
</dbReference>
<dbReference type="GO" id="GO:0032580">
    <property type="term" value="C:Golgi cisterna membrane"/>
    <property type="evidence" value="ECO:0007669"/>
    <property type="project" value="UniProtKB-SubCell"/>
</dbReference>
<keyword evidence="10" id="KW-1015">Disulfide bond</keyword>
<evidence type="ECO:0000256" key="11">
    <source>
        <dbReference type="ARBA" id="ARBA00023180"/>
    </source>
</evidence>
<dbReference type="Pfam" id="PF00777">
    <property type="entry name" value="Glyco_transf_29"/>
    <property type="match status" value="1"/>
</dbReference>
<evidence type="ECO:0000256" key="2">
    <source>
        <dbReference type="ARBA" id="ARBA00006003"/>
    </source>
</evidence>
<evidence type="ECO:0000313" key="16">
    <source>
        <dbReference type="Proteomes" id="UP000838412"/>
    </source>
</evidence>
<keyword evidence="6" id="KW-0735">Signal-anchor</keyword>
<evidence type="ECO:0000256" key="9">
    <source>
        <dbReference type="ARBA" id="ARBA00023136"/>
    </source>
</evidence>
<evidence type="ECO:0000256" key="12">
    <source>
        <dbReference type="ARBA" id="ARBA00034249"/>
    </source>
</evidence>
<keyword evidence="11" id="KW-0325">Glycoprotein</keyword>
<sequence>MDQKGLAFFFVILISCIAMYGLLGRVSLTVVMTSAEKSKPGMHFVYLGESETEGAAVDTRATLSCRLKNKVPFSTISRTFEPLQGHPGSSYFPRESLENMVHYNSCAVVSSSHAMKFHKYGKEIDAHDAVIRFNCAPTKKYVTNVGRRADVRLINTVIPYSTCQREFWDKRIKMFNNEIVVVRNFLNVRVNKNDKLDLRLDSHHSYDNYVKYRRRFPDRTMHFFQRPNFGADIKNELQHFCNGMTNCKTTELEKSPSTGAHGVLMMLHLCDWVYTYEFIPSAVDRNTTLAHYFDEDQAFTWRYHSYNTEREYWKALTVTSPEEVERTGVAVFRGLSQYNCT</sequence>
<dbReference type="InterPro" id="IPR001675">
    <property type="entry name" value="Glyco_trans_29"/>
</dbReference>
<dbReference type="EC" id="2.4.3.1" evidence="13"/>
<accession>A0A8K0AIS6</accession>
<gene>
    <name evidence="15" type="primary">ST6GAL1</name>
    <name evidence="15" type="ORF">BLAG_LOCUS24969</name>
</gene>
<evidence type="ECO:0000256" key="6">
    <source>
        <dbReference type="ARBA" id="ARBA00022968"/>
    </source>
</evidence>
<dbReference type="OrthoDB" id="10006453at2759"/>
<dbReference type="FunFam" id="3.90.1480.20:FF:000020">
    <property type="entry name" value="Uncharacterized protein"/>
    <property type="match status" value="1"/>
</dbReference>
<reference evidence="15" key="1">
    <citation type="submission" date="2022-01" db="EMBL/GenBank/DDBJ databases">
        <authorList>
            <person name="Braso-Vives M."/>
        </authorList>
    </citation>
    <scope>NUCLEOTIDE SEQUENCE</scope>
</reference>
<dbReference type="EMBL" id="OV696694">
    <property type="protein sequence ID" value="CAH1273713.1"/>
    <property type="molecule type" value="Genomic_DNA"/>
</dbReference>
<keyword evidence="9 14" id="KW-0472">Membrane</keyword>
<comment type="catalytic activity">
    <reaction evidence="12">
        <text>a beta-D-galactoside + CMP-N-acetyl-beta-neuraminate = an N-acetyl-alpha-neuraminyl-(2-&gt;6)-beta-D-galactosyl derivative + CMP + H(+)</text>
        <dbReference type="Rhea" id="RHEA:52104"/>
        <dbReference type="ChEBI" id="CHEBI:15378"/>
        <dbReference type="ChEBI" id="CHEBI:28034"/>
        <dbReference type="ChEBI" id="CHEBI:57812"/>
        <dbReference type="ChEBI" id="CHEBI:60377"/>
        <dbReference type="ChEBI" id="CHEBI:136398"/>
        <dbReference type="EC" id="2.4.3.1"/>
    </reaction>
</comment>
<keyword evidence="7 14" id="KW-1133">Transmembrane helix</keyword>